<reference evidence="7" key="1">
    <citation type="submission" date="2020-05" db="EMBL/GenBank/DDBJ databases">
        <authorList>
            <person name="Chiriac C."/>
            <person name="Salcher M."/>
            <person name="Ghai R."/>
            <person name="Kavagutti S V."/>
        </authorList>
    </citation>
    <scope>NUCLEOTIDE SEQUENCE</scope>
</reference>
<dbReference type="EMBL" id="LR796551">
    <property type="protein sequence ID" value="CAB4150700.1"/>
    <property type="molecule type" value="Genomic_DNA"/>
</dbReference>
<evidence type="ECO:0000313" key="7">
    <source>
        <dbReference type="EMBL" id="CAB4192941.1"/>
    </source>
</evidence>
<evidence type="ECO:0000313" key="2">
    <source>
        <dbReference type="EMBL" id="CAB4150700.1"/>
    </source>
</evidence>
<evidence type="ECO:0000313" key="4">
    <source>
        <dbReference type="EMBL" id="CAB4179704.1"/>
    </source>
</evidence>
<evidence type="ECO:0000313" key="1">
    <source>
        <dbReference type="EMBL" id="CAB4145910.1"/>
    </source>
</evidence>
<dbReference type="InterPro" id="IPR023346">
    <property type="entry name" value="Lysozyme-like_dom_sf"/>
</dbReference>
<sequence>MHKEVHEMKKDLLIVLVLTVGLSAGLNISDKNHTGETGAQINKVVYNSNNSNYINNNIHNKISNSNIDLYIINTKEYKLKSYNLIIKDKYRSASRDRIRVLNMASVIAYKIKMVESNGRYKATTRGSDACGAYQYISTTWDNFMGYSNACKAPALVQDQRIIHELEWRYKKLGDWEKVIASHYYPRYANDKTIWYKRPTPDQPTMQQYVDKVMKIKL</sequence>
<dbReference type="SUPFAM" id="SSF53955">
    <property type="entry name" value="Lysozyme-like"/>
    <property type="match status" value="1"/>
</dbReference>
<dbReference type="EMBL" id="LR796983">
    <property type="protein sequence ID" value="CAB4179704.1"/>
    <property type="molecule type" value="Genomic_DNA"/>
</dbReference>
<proteinExistence type="predicted"/>
<dbReference type="EMBL" id="LR797131">
    <property type="protein sequence ID" value="CAB4188963.1"/>
    <property type="molecule type" value="Genomic_DNA"/>
</dbReference>
<dbReference type="EMBL" id="LR797080">
    <property type="protein sequence ID" value="CAB4185833.1"/>
    <property type="molecule type" value="Genomic_DNA"/>
</dbReference>
<name>A0A6J5RH84_9CAUD</name>
<dbReference type="Gene3D" id="1.10.530.10">
    <property type="match status" value="1"/>
</dbReference>
<dbReference type="EMBL" id="LR796915">
    <property type="protein sequence ID" value="CAB4175291.1"/>
    <property type="molecule type" value="Genomic_DNA"/>
</dbReference>
<dbReference type="EMBL" id="LR798431">
    <property type="protein sequence ID" value="CAB5231311.1"/>
    <property type="molecule type" value="Genomic_DNA"/>
</dbReference>
<evidence type="ECO:0000313" key="6">
    <source>
        <dbReference type="EMBL" id="CAB4188963.1"/>
    </source>
</evidence>
<protein>
    <submittedName>
        <fullName evidence="7">Uncharacterized protein</fullName>
    </submittedName>
</protein>
<dbReference type="EMBL" id="LR797188">
    <property type="protein sequence ID" value="CAB4192941.1"/>
    <property type="molecule type" value="Genomic_DNA"/>
</dbReference>
<evidence type="ECO:0000313" key="8">
    <source>
        <dbReference type="EMBL" id="CAB4217663.1"/>
    </source>
</evidence>
<evidence type="ECO:0000313" key="3">
    <source>
        <dbReference type="EMBL" id="CAB4175291.1"/>
    </source>
</evidence>
<accession>A0A6J5RH84</accession>
<evidence type="ECO:0000313" key="5">
    <source>
        <dbReference type="EMBL" id="CAB4185833.1"/>
    </source>
</evidence>
<dbReference type="EMBL" id="LR797455">
    <property type="protein sequence ID" value="CAB4217663.1"/>
    <property type="molecule type" value="Genomic_DNA"/>
</dbReference>
<dbReference type="EMBL" id="LR796457">
    <property type="protein sequence ID" value="CAB4145910.1"/>
    <property type="molecule type" value="Genomic_DNA"/>
</dbReference>
<evidence type="ECO:0000313" key="9">
    <source>
        <dbReference type="EMBL" id="CAB5231311.1"/>
    </source>
</evidence>
<organism evidence="7">
    <name type="scientific">uncultured Caudovirales phage</name>
    <dbReference type="NCBI Taxonomy" id="2100421"/>
    <lineage>
        <taxon>Viruses</taxon>
        <taxon>Duplodnaviria</taxon>
        <taxon>Heunggongvirae</taxon>
        <taxon>Uroviricota</taxon>
        <taxon>Caudoviricetes</taxon>
        <taxon>Peduoviridae</taxon>
        <taxon>Maltschvirus</taxon>
        <taxon>Maltschvirus maltsch</taxon>
    </lineage>
</organism>
<gene>
    <name evidence="4" type="ORF">UFOVP1032_58</name>
    <name evidence="5" type="ORF">UFOVP1125_126</name>
    <name evidence="6" type="ORF">UFOVP1173_72</name>
    <name evidence="7" type="ORF">UFOVP1241_142</name>
    <name evidence="8" type="ORF">UFOVP1491_58</name>
    <name evidence="9" type="ORF">UFOVP1579_58</name>
    <name evidence="1" type="ORF">UFOVP485_63</name>
    <name evidence="2" type="ORF">UFOVP575_15</name>
    <name evidence="3" type="ORF">UFOVP963_145</name>
</gene>